<reference evidence="2 3" key="1">
    <citation type="journal article" date="2008" name="Nature">
        <title>The genome of Laccaria bicolor provides insights into mycorrhizal symbiosis.</title>
        <authorList>
            <person name="Martin F."/>
            <person name="Aerts A."/>
            <person name="Ahren D."/>
            <person name="Brun A."/>
            <person name="Danchin E.G.J."/>
            <person name="Duchaussoy F."/>
            <person name="Gibon J."/>
            <person name="Kohler A."/>
            <person name="Lindquist E."/>
            <person name="Pereda V."/>
            <person name="Salamov A."/>
            <person name="Shapiro H.J."/>
            <person name="Wuyts J."/>
            <person name="Blaudez D."/>
            <person name="Buee M."/>
            <person name="Brokstein P."/>
            <person name="Canbaeck B."/>
            <person name="Cohen D."/>
            <person name="Courty P.E."/>
            <person name="Coutinho P.M."/>
            <person name="Delaruelle C."/>
            <person name="Detter J.C."/>
            <person name="Deveau A."/>
            <person name="DiFazio S."/>
            <person name="Duplessis S."/>
            <person name="Fraissinet-Tachet L."/>
            <person name="Lucic E."/>
            <person name="Frey-Klett P."/>
            <person name="Fourrey C."/>
            <person name="Feussner I."/>
            <person name="Gay G."/>
            <person name="Grimwood J."/>
            <person name="Hoegger P.J."/>
            <person name="Jain P."/>
            <person name="Kilaru S."/>
            <person name="Labbe J."/>
            <person name="Lin Y.C."/>
            <person name="Legue V."/>
            <person name="Le Tacon F."/>
            <person name="Marmeisse R."/>
            <person name="Melayah D."/>
            <person name="Montanini B."/>
            <person name="Muratet M."/>
            <person name="Nehls U."/>
            <person name="Niculita-Hirzel H."/>
            <person name="Oudot-Le Secq M.P."/>
            <person name="Peter M."/>
            <person name="Quesneville H."/>
            <person name="Rajashekar B."/>
            <person name="Reich M."/>
            <person name="Rouhier N."/>
            <person name="Schmutz J."/>
            <person name="Yin T."/>
            <person name="Chalot M."/>
            <person name="Henrissat B."/>
            <person name="Kuees U."/>
            <person name="Lucas S."/>
            <person name="Van de Peer Y."/>
            <person name="Podila G.K."/>
            <person name="Polle A."/>
            <person name="Pukkila P.J."/>
            <person name="Richardson P.M."/>
            <person name="Rouze P."/>
            <person name="Sanders I.R."/>
            <person name="Stajich J.E."/>
            <person name="Tunlid A."/>
            <person name="Tuskan G."/>
            <person name="Grigoriev I.V."/>
        </authorList>
    </citation>
    <scope>NUCLEOTIDE SEQUENCE [LARGE SCALE GENOMIC DNA]</scope>
    <source>
        <strain evidence="3">S238N-H82 / ATCC MYA-4686</strain>
    </source>
</reference>
<dbReference type="RefSeq" id="XP_001887176.1">
    <property type="nucleotide sequence ID" value="XM_001887141.1"/>
</dbReference>
<evidence type="ECO:0000313" key="3">
    <source>
        <dbReference type="Proteomes" id="UP000001194"/>
    </source>
</evidence>
<evidence type="ECO:0000259" key="1">
    <source>
        <dbReference type="PROSITE" id="PS50181"/>
    </source>
</evidence>
<dbReference type="InterPro" id="IPR001810">
    <property type="entry name" value="F-box_dom"/>
</dbReference>
<dbReference type="InterPro" id="IPR032675">
    <property type="entry name" value="LRR_dom_sf"/>
</dbReference>
<gene>
    <name evidence="2" type="ORF">LACBIDRAFT_309866</name>
</gene>
<dbReference type="Proteomes" id="UP000001194">
    <property type="component" value="Unassembled WGS sequence"/>
</dbReference>
<protein>
    <submittedName>
        <fullName evidence="2">Predicted protein</fullName>
    </submittedName>
</protein>
<dbReference type="PANTHER" id="PTHR38926">
    <property type="entry name" value="F-BOX DOMAIN CONTAINING PROTEIN, EXPRESSED"/>
    <property type="match status" value="1"/>
</dbReference>
<dbReference type="PROSITE" id="PS50181">
    <property type="entry name" value="FBOX"/>
    <property type="match status" value="1"/>
</dbReference>
<dbReference type="EMBL" id="DS547132">
    <property type="protein sequence ID" value="EDR02231.1"/>
    <property type="molecule type" value="Genomic_DNA"/>
</dbReference>
<dbReference type="GeneID" id="6082821"/>
<evidence type="ECO:0000313" key="2">
    <source>
        <dbReference type="EMBL" id="EDR02231.1"/>
    </source>
</evidence>
<dbReference type="HOGENOM" id="CLU_018544_14_2_1"/>
<dbReference type="SUPFAM" id="SSF81383">
    <property type="entry name" value="F-box domain"/>
    <property type="match status" value="1"/>
</dbReference>
<accession>B0DT81</accession>
<dbReference type="InterPro" id="IPR036047">
    <property type="entry name" value="F-box-like_dom_sf"/>
</dbReference>
<dbReference type="PANTHER" id="PTHR38926:SF5">
    <property type="entry name" value="F-BOX AND LEUCINE-RICH REPEAT PROTEIN 6"/>
    <property type="match status" value="1"/>
</dbReference>
<dbReference type="Pfam" id="PF12937">
    <property type="entry name" value="F-box-like"/>
    <property type="match status" value="1"/>
</dbReference>
<dbReference type="KEGG" id="lbc:LACBIDRAFT_309866"/>
<keyword evidence="3" id="KW-1185">Reference proteome</keyword>
<dbReference type="SUPFAM" id="SSF52047">
    <property type="entry name" value="RNI-like"/>
    <property type="match status" value="1"/>
</dbReference>
<dbReference type="Gene3D" id="1.20.1280.50">
    <property type="match status" value="1"/>
</dbReference>
<dbReference type="AlphaFoldDB" id="B0DT81"/>
<organism evidence="3">
    <name type="scientific">Laccaria bicolor (strain S238N-H82 / ATCC MYA-4686)</name>
    <name type="common">Bicoloured deceiver</name>
    <name type="synonym">Laccaria laccata var. bicolor</name>
    <dbReference type="NCBI Taxonomy" id="486041"/>
    <lineage>
        <taxon>Eukaryota</taxon>
        <taxon>Fungi</taxon>
        <taxon>Dikarya</taxon>
        <taxon>Basidiomycota</taxon>
        <taxon>Agaricomycotina</taxon>
        <taxon>Agaricomycetes</taxon>
        <taxon>Agaricomycetidae</taxon>
        <taxon>Agaricales</taxon>
        <taxon>Agaricineae</taxon>
        <taxon>Hydnangiaceae</taxon>
        <taxon>Laccaria</taxon>
    </lineage>
</organism>
<dbReference type="InParanoid" id="B0DT81"/>
<proteinExistence type="predicted"/>
<dbReference type="Gene3D" id="3.80.10.10">
    <property type="entry name" value="Ribonuclease Inhibitor"/>
    <property type="match status" value="1"/>
</dbReference>
<name>B0DT81_LACBS</name>
<sequence length="466" mass="53335">MHSYLTTMLTGDGESDDTICVSGAQASAVLSLPPEILAEIFLRMQFEQKTPLLLGKVCLDWRAIAWSTPSLWSNVDFCLSKERHSVRTELLDEWLQRSKAVPLTIRIWSKEKECGYWQSTTPTEMLRILVSHSWHWENVDLHAPRLWDTALQPIRDNLPMLDTLRITLPTVSAHHLSFDMFENAPSLHEVHTTYVYIAEVRLPWHQITIFRGDHLYVDECLTVLWHCPQLKKCYFSPIINDDDLARTHLLPEALTHKSLERLDITNTDASLIDPFLDLCTLPALRRLRIECNRHIDDTTVSITPTIRRSACILENLSMEEAFLSEEEAISCLQSIPSLVTLEISIQSAKGISVKFLSALSSTDKPFLPNLRILSIEGYVFFDVEELTEMLVCRWTCPEKRSCPVSRLKSLRITSSIDLAFNCTKENHSRLLEMVQDGLDLSIISGFDEADILKQMEIRIAEESNRS</sequence>
<dbReference type="OrthoDB" id="2950080at2759"/>
<feature type="domain" description="F-box" evidence="1">
    <location>
        <begin position="26"/>
        <end position="75"/>
    </location>
</feature>